<dbReference type="Proteomes" id="UP000054078">
    <property type="component" value="Unassembled WGS sequence"/>
</dbReference>
<accession>A0A124EH31</accession>
<comment type="caution">
    <text evidence="1">The sequence shown here is derived from an EMBL/GenBank/DDBJ whole genome shotgun (WGS) entry which is preliminary data.</text>
</comment>
<dbReference type="RefSeq" id="WP_059053649.1">
    <property type="nucleotide sequence ID" value="NZ_LOJF01000001.1"/>
</dbReference>
<protein>
    <submittedName>
        <fullName evidence="1">Uncharacterized protein</fullName>
    </submittedName>
</protein>
<evidence type="ECO:0000313" key="1">
    <source>
        <dbReference type="EMBL" id="KUH59394.1"/>
    </source>
</evidence>
<proteinExistence type="predicted"/>
<reference evidence="1 2" key="1">
    <citation type="submission" date="2015-12" db="EMBL/GenBank/DDBJ databases">
        <title>Draft Genome Sequence of Olsenella scatoligenes SK9K4T; a Producer of 3-Methylindole- (skatole) and 4-Methylphenol- (p-cresol) Isolated from Pig Feces.</title>
        <authorList>
            <person name="Li X."/>
            <person name="Borg B."/>
            <person name="Canibe N."/>
        </authorList>
    </citation>
    <scope>NUCLEOTIDE SEQUENCE [LARGE SCALE GENOMIC DNA]</scope>
    <source>
        <strain evidence="1 2">SK9K4</strain>
    </source>
</reference>
<gene>
    <name evidence="1" type="ORF">AUL39_03500</name>
</gene>
<name>A0A124EH31_TRASO</name>
<keyword evidence="2" id="KW-1185">Reference proteome</keyword>
<dbReference type="EMBL" id="LOJF01000001">
    <property type="protein sequence ID" value="KUH59394.1"/>
    <property type="molecule type" value="Genomic_DNA"/>
</dbReference>
<evidence type="ECO:0000313" key="2">
    <source>
        <dbReference type="Proteomes" id="UP000054078"/>
    </source>
</evidence>
<dbReference type="AlphaFoldDB" id="A0A124EH31"/>
<sequence>MAYFDRVLSSDSFALEFDPNRQGRRYESCAESLEYDPDKKELVVRYRIPNLGIIYTIGSFVDSKKEQTVVAKELPAKKAGELRKHVLHAILIRASAEVFYSDPFGLVSRLVIAGFLDFYDPAYGTRRVIDAVKTAVPEKGVLPGRFGTN</sequence>
<organism evidence="1 2">
    <name type="scientific">Tractidigestivibacter scatoligenes</name>
    <name type="common">Olsenella scatoligenes</name>
    <dbReference type="NCBI Taxonomy" id="1299998"/>
    <lineage>
        <taxon>Bacteria</taxon>
        <taxon>Bacillati</taxon>
        <taxon>Actinomycetota</taxon>
        <taxon>Coriobacteriia</taxon>
        <taxon>Coriobacteriales</taxon>
        <taxon>Atopobiaceae</taxon>
        <taxon>Tractidigestivibacter</taxon>
    </lineage>
</organism>
<dbReference type="OrthoDB" id="9781481at2"/>